<name>A0ABQ6XEA0_PEDPE</name>
<sequence>MKIKFLTKKFFRPRLSEFISFQTDNFLRKLKPRPFFTEYIEQVFRKNVEPNVSQNCLTLSVLTDTHEKAVASSSYYGLNGVRHIIEANKACDSLPVDYNIHLGDLIDGSDKP</sequence>
<proteinExistence type="predicted"/>
<reference evidence="2" key="1">
    <citation type="submission" date="2020-03" db="EMBL/GenBank/DDBJ databases">
        <title>SpeciesPrimer: A bioinformatics pipeline dedicated to the design of qPCR primers for the quantification of bacterial species.</title>
        <authorList>
            <person name="Dreier M."/>
            <person name="Berthoud H."/>
            <person name="Shani N."/>
            <person name="Wechsler D."/>
            <person name="Junier P."/>
        </authorList>
    </citation>
    <scope>NUCLEOTIDE SEQUENCE [LARGE SCALE GENOMIC DNA]</scope>
    <source>
        <strain evidence="2">FAM13073</strain>
    </source>
</reference>
<comment type="caution">
    <text evidence="1">The sequence shown here is derived from an EMBL/GenBank/DDBJ whole genome shotgun (WGS) entry which is preliminary data.</text>
</comment>
<gene>
    <name evidence="1" type="ORF">GBO79_10305</name>
</gene>
<evidence type="ECO:0000313" key="2">
    <source>
        <dbReference type="Proteomes" id="UP000472573"/>
    </source>
</evidence>
<feature type="non-terminal residue" evidence="1">
    <location>
        <position position="112"/>
    </location>
</feature>
<protein>
    <submittedName>
        <fullName evidence="1">Serine/threonine protein phosphatase</fullName>
    </submittedName>
</protein>
<evidence type="ECO:0000313" key="1">
    <source>
        <dbReference type="EMBL" id="KAF0412050.1"/>
    </source>
</evidence>
<accession>A0ABQ6XEA0</accession>
<keyword evidence="2" id="KW-1185">Reference proteome</keyword>
<dbReference type="Proteomes" id="UP000472573">
    <property type="component" value="Unassembled WGS sequence"/>
</dbReference>
<dbReference type="EMBL" id="WENB01000016">
    <property type="protein sequence ID" value="KAF0412050.1"/>
    <property type="molecule type" value="Genomic_DNA"/>
</dbReference>
<organism evidence="1 2">
    <name type="scientific">Pediococcus pentosaceus</name>
    <dbReference type="NCBI Taxonomy" id="1255"/>
    <lineage>
        <taxon>Bacteria</taxon>
        <taxon>Bacillati</taxon>
        <taxon>Bacillota</taxon>
        <taxon>Bacilli</taxon>
        <taxon>Lactobacillales</taxon>
        <taxon>Lactobacillaceae</taxon>
        <taxon>Pediococcus</taxon>
    </lineage>
</organism>